<dbReference type="PANTHER" id="PTHR43690:SF18">
    <property type="entry name" value="INSULIN-DEGRADING ENZYME-RELATED"/>
    <property type="match status" value="1"/>
</dbReference>
<evidence type="ECO:0000259" key="18">
    <source>
        <dbReference type="Pfam" id="PF22456"/>
    </source>
</evidence>
<gene>
    <name evidence="19" type="ORF">EMK97_04385</name>
</gene>
<dbReference type="InterPro" id="IPR001431">
    <property type="entry name" value="Pept_M16_Zn_BS"/>
</dbReference>
<comment type="similarity">
    <text evidence="3 14">Belongs to the peptidase M16 family.</text>
</comment>
<evidence type="ECO:0000256" key="3">
    <source>
        <dbReference type="ARBA" id="ARBA00007261"/>
    </source>
</evidence>
<evidence type="ECO:0000256" key="6">
    <source>
        <dbReference type="ARBA" id="ARBA00022670"/>
    </source>
</evidence>
<dbReference type="FunFam" id="3.30.830.10:FF:000005">
    <property type="entry name" value="nardilysin isoform X1"/>
    <property type="match status" value="1"/>
</dbReference>
<comment type="cofactor">
    <cofactor evidence="1">
        <name>Zn(2+)</name>
        <dbReference type="ChEBI" id="CHEBI:29105"/>
    </cofactor>
</comment>
<evidence type="ECO:0000256" key="5">
    <source>
        <dbReference type="ARBA" id="ARBA00017565"/>
    </source>
</evidence>
<dbReference type="KEGG" id="lsd:EMK97_04385"/>
<protein>
    <recommendedName>
        <fullName evidence="5">Protease 3</fullName>
        <ecNumber evidence="4">3.4.24.55</ecNumber>
    </recommendedName>
    <alternativeName>
        <fullName evidence="13">Pitrilysin</fullName>
    </alternativeName>
    <alternativeName>
        <fullName evidence="12">Protease III</fullName>
    </alternativeName>
    <alternativeName>
        <fullName evidence="11">Protease pi</fullName>
    </alternativeName>
</protein>
<dbReference type="InterPro" id="IPR054734">
    <property type="entry name" value="PqqF-like_C_4"/>
</dbReference>
<evidence type="ECO:0000256" key="13">
    <source>
        <dbReference type="ARBA" id="ARBA00033450"/>
    </source>
</evidence>
<dbReference type="InterPro" id="IPR011249">
    <property type="entry name" value="Metalloenz_LuxS/M16"/>
</dbReference>
<keyword evidence="9" id="KW-0862">Zinc</keyword>
<dbReference type="GO" id="GO:0005737">
    <property type="term" value="C:cytoplasm"/>
    <property type="evidence" value="ECO:0007669"/>
    <property type="project" value="UniProtKB-ARBA"/>
</dbReference>
<dbReference type="GO" id="GO:0006508">
    <property type="term" value="P:proteolysis"/>
    <property type="evidence" value="ECO:0007669"/>
    <property type="project" value="UniProtKB-KW"/>
</dbReference>
<evidence type="ECO:0000256" key="9">
    <source>
        <dbReference type="ARBA" id="ARBA00022833"/>
    </source>
</evidence>
<evidence type="ECO:0000256" key="11">
    <source>
        <dbReference type="ARBA" id="ARBA00029597"/>
    </source>
</evidence>
<evidence type="ECO:0000313" key="19">
    <source>
        <dbReference type="EMBL" id="QBG35024.1"/>
    </source>
</evidence>
<dbReference type="Pfam" id="PF05193">
    <property type="entry name" value="Peptidase_M16_C"/>
    <property type="match status" value="1"/>
</dbReference>
<dbReference type="Pfam" id="PF00675">
    <property type="entry name" value="Peptidase_M16"/>
    <property type="match status" value="1"/>
</dbReference>
<keyword evidence="20" id="KW-1185">Reference proteome</keyword>
<sequence>MKQSPNDLKHYQATTLSNGLRVLLIQNKESAKSAAALAVNVGHFNDPKDRQGLAHFLEHMLFLGTEKFPDGSEYNQFISQHGGSNNAWTGTEHTCFFFDIQSEHFVAGLARFSQFFISPLLSEDFARSERNNIDAEFKLKLKDDIRRLYDVHKETINQAHPFSQFSVGNIDTLADRNNQCINTEVQDFFHQFYRADYMTLALEGPQSLNELATLAQQMFSEIKAADKPLEPIKQPLYLPEHQQIKIDVCPVKNDHQLIISFAMESIDKYYQDKPESMLAYLLGHEGKGSILSLLKQQQWALALTAGSGINGSNFKDFNISISLTELGEAHLNDIIEVVFSYIGLLKSSPIAEHYYQEKQQISELSFNYHEKTRAIDNVSHLVINMQHYPVEDYIYGDYKMTGLCEKNINTLLNYLAPENVRIIHVSQANTFSKTSHWYQVPYQVQSIASDLISHWHTQLKPIKSSWAEHLALPKANPYIVAKPHVYPDAPTAQNKPVLVPKIIIKESGLTVWYKQDNTFKVPKGYIYVGIDSPQAIASAANIAMTRLFVELYSAAVVEENYDAELAGIHYHLYAHQGGVTLQLSGISEKQHLLLPKLLNKLKTLKVSVEQFELFKRQLSKHWQNSDKSKSISLLFANLSSFMQPNNPSSEKLVSALANCSYQDYCTFSQNLFNQVTIEALIHGNWLNQDAIELAHSLKQTFAENYHSDYQVQCPVLDIENQGTLLLPMSLPEHDHASVIYIPVGSRELLNTALAMVTSHLLSPIFFQEMRTEKQYGYLVGVGYVPINRYPGIAFYIQSPHTEAVCLSTAIVNFINQCVKKLNSMSTREWENLTTGLASQLKEKDQSLRIKSQRFWASICNQDDAFEQKSSLLKTIQSLTLAQAIDFIGDKLANKTSQDKLMLLSVKQAPDTISEHISAFSSSLNGKIISNSNDFVKKSKRKF</sequence>
<dbReference type="SUPFAM" id="SSF63411">
    <property type="entry name" value="LuxS/MPP-like metallohydrolase"/>
    <property type="match status" value="4"/>
</dbReference>
<dbReference type="Pfam" id="PF22456">
    <property type="entry name" value="PqqF-like_C_4"/>
    <property type="match status" value="1"/>
</dbReference>
<keyword evidence="7" id="KW-0479">Metal-binding</keyword>
<evidence type="ECO:0000256" key="7">
    <source>
        <dbReference type="ARBA" id="ARBA00022723"/>
    </source>
</evidence>
<dbReference type="EMBL" id="CP034759">
    <property type="protein sequence ID" value="QBG35024.1"/>
    <property type="molecule type" value="Genomic_DNA"/>
</dbReference>
<dbReference type="OrthoDB" id="9811314at2"/>
<reference evidence="19 20" key="1">
    <citation type="submission" date="2018-12" db="EMBL/GenBank/DDBJ databases">
        <title>Complete genome of Litorilituus sediminis.</title>
        <authorList>
            <person name="Liu A."/>
            <person name="Rong J."/>
        </authorList>
    </citation>
    <scope>NUCLEOTIDE SEQUENCE [LARGE SCALE GENOMIC DNA]</scope>
    <source>
        <strain evidence="19 20">JCM 17549</strain>
    </source>
</reference>
<name>A0A4P6P1X2_9GAMM</name>
<dbReference type="GO" id="GO:0004222">
    <property type="term" value="F:metalloendopeptidase activity"/>
    <property type="evidence" value="ECO:0007669"/>
    <property type="project" value="UniProtKB-EC"/>
</dbReference>
<evidence type="ECO:0000256" key="4">
    <source>
        <dbReference type="ARBA" id="ARBA00012449"/>
    </source>
</evidence>
<dbReference type="PROSITE" id="PS00143">
    <property type="entry name" value="INSULINASE"/>
    <property type="match status" value="1"/>
</dbReference>
<accession>A0A4P6P1X2</accession>
<keyword evidence="10" id="KW-0482">Metalloprotease</keyword>
<evidence type="ECO:0000313" key="20">
    <source>
        <dbReference type="Proteomes" id="UP000290244"/>
    </source>
</evidence>
<dbReference type="RefSeq" id="WP_130599795.1">
    <property type="nucleotide sequence ID" value="NZ_CP034759.1"/>
</dbReference>
<dbReference type="Proteomes" id="UP000290244">
    <property type="component" value="Chromosome"/>
</dbReference>
<evidence type="ECO:0000259" key="15">
    <source>
        <dbReference type="Pfam" id="PF00675"/>
    </source>
</evidence>
<dbReference type="InterPro" id="IPR032632">
    <property type="entry name" value="Peptidase_M16_M"/>
</dbReference>
<evidence type="ECO:0000256" key="12">
    <source>
        <dbReference type="ARBA" id="ARBA00031184"/>
    </source>
</evidence>
<dbReference type="Pfam" id="PF16187">
    <property type="entry name" value="Peptidase_M16_M"/>
    <property type="match status" value="1"/>
</dbReference>
<proteinExistence type="inferred from homology"/>
<dbReference type="FunFam" id="3.30.830.10:FF:000012">
    <property type="entry name" value="Protease 3"/>
    <property type="match status" value="1"/>
</dbReference>
<evidence type="ECO:0000256" key="1">
    <source>
        <dbReference type="ARBA" id="ARBA00001947"/>
    </source>
</evidence>
<evidence type="ECO:0000259" key="17">
    <source>
        <dbReference type="Pfam" id="PF16187"/>
    </source>
</evidence>
<dbReference type="InterPro" id="IPR007863">
    <property type="entry name" value="Peptidase_M16_C"/>
</dbReference>
<feature type="domain" description="Peptidase M16 C-terminal" evidence="16">
    <location>
        <begin position="184"/>
        <end position="357"/>
    </location>
</feature>
<feature type="domain" description="Coenzyme PQQ synthesis protein F-like C-terminal lobe" evidence="18">
    <location>
        <begin position="757"/>
        <end position="855"/>
    </location>
</feature>
<evidence type="ECO:0000256" key="10">
    <source>
        <dbReference type="ARBA" id="ARBA00023049"/>
    </source>
</evidence>
<feature type="domain" description="Peptidase M16 N-terminal" evidence="15">
    <location>
        <begin position="21"/>
        <end position="138"/>
    </location>
</feature>
<dbReference type="Gene3D" id="3.30.830.10">
    <property type="entry name" value="Metalloenzyme, LuxS/M16 peptidase-like"/>
    <property type="match status" value="4"/>
</dbReference>
<dbReference type="EC" id="3.4.24.55" evidence="4"/>
<evidence type="ECO:0000256" key="14">
    <source>
        <dbReference type="RuleBase" id="RU004447"/>
    </source>
</evidence>
<comment type="function">
    <text evidence="2">Endopeptidase that degrades small peptides of less than 7 kDa, such as glucagon and insulin.</text>
</comment>
<dbReference type="InterPro" id="IPR011765">
    <property type="entry name" value="Pept_M16_N"/>
</dbReference>
<evidence type="ECO:0000259" key="16">
    <source>
        <dbReference type="Pfam" id="PF05193"/>
    </source>
</evidence>
<evidence type="ECO:0000256" key="2">
    <source>
        <dbReference type="ARBA" id="ARBA00002184"/>
    </source>
</evidence>
<dbReference type="GO" id="GO:0046872">
    <property type="term" value="F:metal ion binding"/>
    <property type="evidence" value="ECO:0007669"/>
    <property type="project" value="UniProtKB-KW"/>
</dbReference>
<dbReference type="PANTHER" id="PTHR43690">
    <property type="entry name" value="NARDILYSIN"/>
    <property type="match status" value="1"/>
</dbReference>
<keyword evidence="8" id="KW-0378">Hydrolase</keyword>
<feature type="domain" description="Peptidase M16 middle/third" evidence="17">
    <location>
        <begin position="366"/>
        <end position="654"/>
    </location>
</feature>
<organism evidence="19 20">
    <name type="scientific">Litorilituus sediminis</name>
    <dbReference type="NCBI Taxonomy" id="718192"/>
    <lineage>
        <taxon>Bacteria</taxon>
        <taxon>Pseudomonadati</taxon>
        <taxon>Pseudomonadota</taxon>
        <taxon>Gammaproteobacteria</taxon>
        <taxon>Alteromonadales</taxon>
        <taxon>Colwelliaceae</taxon>
        <taxon>Litorilituus</taxon>
    </lineage>
</organism>
<dbReference type="InterPro" id="IPR050626">
    <property type="entry name" value="Peptidase_M16"/>
</dbReference>
<dbReference type="AlphaFoldDB" id="A0A4P6P1X2"/>
<keyword evidence="6" id="KW-0645">Protease</keyword>
<evidence type="ECO:0000256" key="8">
    <source>
        <dbReference type="ARBA" id="ARBA00022801"/>
    </source>
</evidence>